<evidence type="ECO:0000313" key="9">
    <source>
        <dbReference type="Proteomes" id="UP000799421"/>
    </source>
</evidence>
<evidence type="ECO:0000256" key="1">
    <source>
        <dbReference type="ARBA" id="ARBA00004167"/>
    </source>
</evidence>
<organism evidence="8 9">
    <name type="scientific">Piedraia hortae CBS 480.64</name>
    <dbReference type="NCBI Taxonomy" id="1314780"/>
    <lineage>
        <taxon>Eukaryota</taxon>
        <taxon>Fungi</taxon>
        <taxon>Dikarya</taxon>
        <taxon>Ascomycota</taxon>
        <taxon>Pezizomycotina</taxon>
        <taxon>Dothideomycetes</taxon>
        <taxon>Dothideomycetidae</taxon>
        <taxon>Capnodiales</taxon>
        <taxon>Piedraiaceae</taxon>
        <taxon>Piedraia</taxon>
    </lineage>
</organism>
<proteinExistence type="predicted"/>
<dbReference type="AlphaFoldDB" id="A0A6A7BPA8"/>
<reference evidence="8" key="1">
    <citation type="journal article" date="2020" name="Stud. Mycol.">
        <title>101 Dothideomycetes genomes: a test case for predicting lifestyles and emergence of pathogens.</title>
        <authorList>
            <person name="Haridas S."/>
            <person name="Albert R."/>
            <person name="Binder M."/>
            <person name="Bloem J."/>
            <person name="Labutti K."/>
            <person name="Salamov A."/>
            <person name="Andreopoulos B."/>
            <person name="Baker S."/>
            <person name="Barry K."/>
            <person name="Bills G."/>
            <person name="Bluhm B."/>
            <person name="Cannon C."/>
            <person name="Castanera R."/>
            <person name="Culley D."/>
            <person name="Daum C."/>
            <person name="Ezra D."/>
            <person name="Gonzalez J."/>
            <person name="Henrissat B."/>
            <person name="Kuo A."/>
            <person name="Liang C."/>
            <person name="Lipzen A."/>
            <person name="Lutzoni F."/>
            <person name="Magnuson J."/>
            <person name="Mondo S."/>
            <person name="Nolan M."/>
            <person name="Ohm R."/>
            <person name="Pangilinan J."/>
            <person name="Park H.-J."/>
            <person name="Ramirez L."/>
            <person name="Alfaro M."/>
            <person name="Sun H."/>
            <person name="Tritt A."/>
            <person name="Yoshinaga Y."/>
            <person name="Zwiers L.-H."/>
            <person name="Turgeon B."/>
            <person name="Goodwin S."/>
            <person name="Spatafora J."/>
            <person name="Crous P."/>
            <person name="Grigoriev I."/>
        </authorList>
    </citation>
    <scope>NUCLEOTIDE SEQUENCE</scope>
    <source>
        <strain evidence="8">CBS 480.64</strain>
    </source>
</reference>
<evidence type="ECO:0000256" key="2">
    <source>
        <dbReference type="ARBA" id="ARBA00022692"/>
    </source>
</evidence>
<comment type="subcellular location">
    <subcellularLocation>
        <location evidence="1">Membrane</location>
        <topology evidence="1">Single-pass membrane protein</topology>
    </subcellularLocation>
</comment>
<protein>
    <recommendedName>
        <fullName evidence="7">V-type proton ATPase subunit S1/VOA1 transmembrane domain-containing protein</fullName>
    </recommendedName>
</protein>
<gene>
    <name evidence="8" type="ORF">K470DRAFT_267013</name>
</gene>
<keyword evidence="3 5" id="KW-1133">Transmembrane helix</keyword>
<feature type="domain" description="V-type proton ATPase subunit S1/VOA1 transmembrane" evidence="7">
    <location>
        <begin position="171"/>
        <end position="198"/>
    </location>
</feature>
<keyword evidence="4 5" id="KW-0472">Membrane</keyword>
<dbReference type="InterPro" id="IPR046756">
    <property type="entry name" value="VAS1/VOA1_TM"/>
</dbReference>
<feature type="transmembrane region" description="Helical" evidence="5">
    <location>
        <begin position="167"/>
        <end position="189"/>
    </location>
</feature>
<evidence type="ECO:0000313" key="8">
    <source>
        <dbReference type="EMBL" id="KAF2857201.1"/>
    </source>
</evidence>
<dbReference type="EMBL" id="MU006059">
    <property type="protein sequence ID" value="KAF2857201.1"/>
    <property type="molecule type" value="Genomic_DNA"/>
</dbReference>
<keyword evidence="6" id="KW-0732">Signal</keyword>
<sequence>MVRILLGLTAFTALATADQFFLYSTSPLSTRQAPGPNIADASEVETFISHEVGQCAHENYLFFTGNVSRLGGWTPKGDNRVEVDNVLGDVYMDTLRRDAARCGQVVDIDLNTWKGALKHMLDDLKGSYLLIYASQQGRTEPLREEVHTHLKRKAKETKKSLFEKYQFLTPVSLLLMMLMYVGISALANLKVSYEAFNKEMGPQAQNKGKQQ</sequence>
<keyword evidence="9" id="KW-1185">Reference proteome</keyword>
<feature type="signal peptide" evidence="6">
    <location>
        <begin position="1"/>
        <end position="17"/>
    </location>
</feature>
<name>A0A6A7BPA8_9PEZI</name>
<evidence type="ECO:0000256" key="5">
    <source>
        <dbReference type="SAM" id="Phobius"/>
    </source>
</evidence>
<accession>A0A6A7BPA8</accession>
<evidence type="ECO:0000256" key="4">
    <source>
        <dbReference type="ARBA" id="ARBA00023136"/>
    </source>
</evidence>
<evidence type="ECO:0000259" key="7">
    <source>
        <dbReference type="Pfam" id="PF20520"/>
    </source>
</evidence>
<dbReference type="Pfam" id="PF20520">
    <property type="entry name" value="Ac45-VOA1_TM"/>
    <property type="match status" value="1"/>
</dbReference>
<keyword evidence="2 5" id="KW-0812">Transmembrane</keyword>
<evidence type="ECO:0000256" key="3">
    <source>
        <dbReference type="ARBA" id="ARBA00022989"/>
    </source>
</evidence>
<feature type="chain" id="PRO_5025332955" description="V-type proton ATPase subunit S1/VOA1 transmembrane domain-containing protein" evidence="6">
    <location>
        <begin position="18"/>
        <end position="211"/>
    </location>
</feature>
<dbReference type="GO" id="GO:0016020">
    <property type="term" value="C:membrane"/>
    <property type="evidence" value="ECO:0007669"/>
    <property type="project" value="UniProtKB-SubCell"/>
</dbReference>
<evidence type="ECO:0000256" key="6">
    <source>
        <dbReference type="SAM" id="SignalP"/>
    </source>
</evidence>
<dbReference type="Proteomes" id="UP000799421">
    <property type="component" value="Unassembled WGS sequence"/>
</dbReference>
<dbReference type="OrthoDB" id="9985059at2759"/>